<proteinExistence type="predicted"/>
<evidence type="ECO:0000313" key="1">
    <source>
        <dbReference type="EMBL" id="TWT92064.1"/>
    </source>
</evidence>
<name>A0A5C5ZWS8_9BACT</name>
<organism evidence="1 2">
    <name type="scientific">Stieleria varia</name>
    <dbReference type="NCBI Taxonomy" id="2528005"/>
    <lineage>
        <taxon>Bacteria</taxon>
        <taxon>Pseudomonadati</taxon>
        <taxon>Planctomycetota</taxon>
        <taxon>Planctomycetia</taxon>
        <taxon>Pirellulales</taxon>
        <taxon>Pirellulaceae</taxon>
        <taxon>Stieleria</taxon>
    </lineage>
</organism>
<dbReference type="EMBL" id="SJPN01000012">
    <property type="protein sequence ID" value="TWT92064.1"/>
    <property type="molecule type" value="Genomic_DNA"/>
</dbReference>
<reference evidence="1 2" key="1">
    <citation type="submission" date="2019-02" db="EMBL/GenBank/DDBJ databases">
        <title>Deep-cultivation of Planctomycetes and their phenomic and genomic characterization uncovers novel biology.</title>
        <authorList>
            <person name="Wiegand S."/>
            <person name="Jogler M."/>
            <person name="Boedeker C."/>
            <person name="Pinto D."/>
            <person name="Vollmers J."/>
            <person name="Rivas-Marin E."/>
            <person name="Kohn T."/>
            <person name="Peeters S.H."/>
            <person name="Heuer A."/>
            <person name="Rast P."/>
            <person name="Oberbeckmann S."/>
            <person name="Bunk B."/>
            <person name="Jeske O."/>
            <person name="Meyerdierks A."/>
            <person name="Storesund J.E."/>
            <person name="Kallscheuer N."/>
            <person name="Luecker S."/>
            <person name="Lage O.M."/>
            <person name="Pohl T."/>
            <person name="Merkel B.J."/>
            <person name="Hornburger P."/>
            <person name="Mueller R.-W."/>
            <person name="Bruemmer F."/>
            <person name="Labrenz M."/>
            <person name="Spormann A.M."/>
            <person name="Op Den Camp H."/>
            <person name="Overmann J."/>
            <person name="Amann R."/>
            <person name="Jetten M.S.M."/>
            <person name="Mascher T."/>
            <person name="Medema M.H."/>
            <person name="Devos D.P."/>
            <person name="Kaster A.-K."/>
            <person name="Ovreas L."/>
            <person name="Rohde M."/>
            <person name="Galperin M.Y."/>
            <person name="Jogler C."/>
        </authorList>
    </citation>
    <scope>NUCLEOTIDE SEQUENCE [LARGE SCALE GENOMIC DNA]</scope>
    <source>
        <strain evidence="1 2">Pla52n</strain>
    </source>
</reference>
<comment type="caution">
    <text evidence="1">The sequence shown here is derived from an EMBL/GenBank/DDBJ whole genome shotgun (WGS) entry which is preliminary data.</text>
</comment>
<accession>A0A5C5ZWS8</accession>
<sequence>MRKFSPYAEGVSSKWRNNTGELKLHVKTNVLNSPVHPVGHALHDAIGSSQCGRIGNP</sequence>
<dbReference type="AlphaFoldDB" id="A0A5C5ZWS8"/>
<evidence type="ECO:0000313" key="2">
    <source>
        <dbReference type="Proteomes" id="UP000320176"/>
    </source>
</evidence>
<dbReference type="Proteomes" id="UP000320176">
    <property type="component" value="Unassembled WGS sequence"/>
</dbReference>
<protein>
    <submittedName>
        <fullName evidence="1">Uncharacterized protein</fullName>
    </submittedName>
</protein>
<gene>
    <name evidence="1" type="ORF">Pla52n_63610</name>
</gene>
<keyword evidence="2" id="KW-1185">Reference proteome</keyword>